<feature type="transmembrane region" description="Helical" evidence="13">
    <location>
        <begin position="869"/>
        <end position="892"/>
    </location>
</feature>
<dbReference type="PANTHER" id="PTHR12250">
    <property type="entry name" value="PHOSPHATIDYLINOSITOL GLYCAN, CLASS N"/>
    <property type="match status" value="1"/>
</dbReference>
<dbReference type="SUPFAM" id="SSF53649">
    <property type="entry name" value="Alkaline phosphatase-like"/>
    <property type="match status" value="1"/>
</dbReference>
<accession>A0A8H5I0R8</accession>
<evidence type="ECO:0000313" key="16">
    <source>
        <dbReference type="EMBL" id="KAF5392906.1"/>
    </source>
</evidence>
<name>A0A8H5I0R8_9AGAR</name>
<feature type="signal peptide" evidence="14">
    <location>
        <begin position="1"/>
        <end position="25"/>
    </location>
</feature>
<dbReference type="InterPro" id="IPR007070">
    <property type="entry name" value="GPI_EtnP_transferase_1"/>
</dbReference>
<comment type="caution">
    <text evidence="16">The sequence shown here is derived from an EMBL/GenBank/DDBJ whole genome shotgun (WGS) entry which is preliminary data.</text>
</comment>
<comment type="caution">
    <text evidence="13">Lacks conserved residue(s) required for the propagation of feature annotation.</text>
</comment>
<evidence type="ECO:0000256" key="13">
    <source>
        <dbReference type="RuleBase" id="RU367138"/>
    </source>
</evidence>
<evidence type="ECO:0000256" key="6">
    <source>
        <dbReference type="ARBA" id="ARBA00022679"/>
    </source>
</evidence>
<evidence type="ECO:0000256" key="11">
    <source>
        <dbReference type="ARBA" id="ARBA00023180"/>
    </source>
</evidence>
<proteinExistence type="inferred from homology"/>
<evidence type="ECO:0000256" key="9">
    <source>
        <dbReference type="ARBA" id="ARBA00022989"/>
    </source>
</evidence>
<comment type="pathway">
    <text evidence="2 13">Glycolipid biosynthesis; glycosylphosphatidylinositol-anchor biosynthesis.</text>
</comment>
<evidence type="ECO:0000256" key="14">
    <source>
        <dbReference type="SAM" id="SignalP"/>
    </source>
</evidence>
<comment type="similarity">
    <text evidence="3 13">Belongs to the PIGG/PIGN/PIGO family. PIGN subfamily.</text>
</comment>
<evidence type="ECO:0000313" key="17">
    <source>
        <dbReference type="Proteomes" id="UP000518752"/>
    </source>
</evidence>
<dbReference type="Proteomes" id="UP000518752">
    <property type="component" value="Unassembled WGS sequence"/>
</dbReference>
<feature type="transmembrane region" description="Helical" evidence="13">
    <location>
        <begin position="904"/>
        <end position="923"/>
    </location>
</feature>
<keyword evidence="11" id="KW-0325">Glycoprotein</keyword>
<feature type="transmembrane region" description="Helical" evidence="13">
    <location>
        <begin position="830"/>
        <end position="849"/>
    </location>
</feature>
<keyword evidence="6 13" id="KW-0808">Transferase</keyword>
<evidence type="ECO:0000256" key="1">
    <source>
        <dbReference type="ARBA" id="ARBA00004477"/>
    </source>
</evidence>
<feature type="transmembrane region" description="Helical" evidence="13">
    <location>
        <begin position="686"/>
        <end position="704"/>
    </location>
</feature>
<dbReference type="GO" id="GO:0051377">
    <property type="term" value="F:mannose-ethanolamine phosphotransferase activity"/>
    <property type="evidence" value="ECO:0007669"/>
    <property type="project" value="UniProtKB-UniRule"/>
</dbReference>
<dbReference type="InterPro" id="IPR037671">
    <property type="entry name" value="PIGN_N"/>
</dbReference>
<keyword evidence="7 13" id="KW-0812">Transmembrane</keyword>
<dbReference type="EMBL" id="JAACJN010000004">
    <property type="protein sequence ID" value="KAF5392906.1"/>
    <property type="molecule type" value="Genomic_DNA"/>
</dbReference>
<keyword evidence="10 13" id="KW-0472">Membrane</keyword>
<dbReference type="AlphaFoldDB" id="A0A8H5I0R8"/>
<sequence length="975" mass="108399">MGLSPSLSTLLLVGFIFHLVPVVHGMKPHNASVNGKGISRRAVLISADGLRADLLFEPNGFQGHLPPNDTQEIPVVAPYLRSIVSSRGAYGVSHTRVPTESRPGHVAMIAGMYEDVSAVTKGWKINPVEFDSVLNRSSAAWAFGSPDIVPMFTMSSQGRVREWCYDESEEDFTKDATGLDFWVLERLREVLQNKTVVEELHQPGVIFFLHLLGLDTTGHSYRPFSREYMRNIQVVDSIVREVEELMAEFYGYDNQTSFIFSADHGMHKLGNHGDGHPDNTRTPYVVWGKGLRGPLVESGNGLSSHDAYSQSWDLRSASEQEPLYRRDIEQADIASLVAALLGIDWPVNSVGVVPVDLLDPSDLSKETGQSEGWFKSRVKLVNARVILEQYRVKHELKQSRKLLYKPFSSLAGDQYARELQGTEQAIDKARSALDLEEADIHSARLIESALEGLHYLQTYERTLIRAMVTVAYTGWAAWAGTSIFFRSTTFAGNAPTTSSYFLIHILSAAVLCGMGCIFWMEHAPRTYYLYLGFPVFFWDQALSKIVAVVAAGSPLSSSADKWRIDLYGNRVYASFCMEHWFCPYRRNLAFAAMGRDNTENVRWDDISVSLLLKPYLIEWIFFWPGPKAWLWTASCLLSAVFPLLEVNKDESLVNIMSGGFAALGGGSVILREILRSTSLQSANKQGIIGLVGVQALLILATMFITRTSALSLQAKQGLPTWCQGAGWTLLILSLFVAFHPSLPVSPSEPIAKHVLYLRYLLGLTPLFVILSLSDETLFFVSYGFLMGLWVEVESELGNVRRKETTKRNAASTIGTRDISTYQFRTDDLRIVIFFLFFVQAAFFGTGNVASVSSFYLSPVYRLIPVFNPFFMTGLLICKIIAPFVMLAIATAAVTHALGLPPFSLFLVALCVTDAMTLIFFFNVTDTGSWLEIGQTISFFVISSLLTLWSGGVCVLGEWLMKDIFLEGGGSKIKSQ</sequence>
<protein>
    <recommendedName>
        <fullName evidence="4 13">GPI ethanolamine phosphate transferase 1</fullName>
        <ecNumber evidence="13">2.-.-.-</ecNumber>
    </recommendedName>
</protein>
<feature type="transmembrane region" description="Helical" evidence="13">
    <location>
        <begin position="500"/>
        <end position="520"/>
    </location>
</feature>
<gene>
    <name evidence="16" type="ORF">D9757_000848</name>
</gene>
<feature type="transmembrane region" description="Helical" evidence="13">
    <location>
        <begin position="724"/>
        <end position="742"/>
    </location>
</feature>
<comment type="function">
    <text evidence="12 13">Ethanolamine phosphate transferase involved in glycosylphosphatidylinositol-anchor biosynthesis. Transfers ethanolamine phosphate to the first alpha-1,4-linked mannose of the glycosylphosphatidylinositol precursor of GPI-anchor.</text>
</comment>
<dbReference type="UniPathway" id="UPA00196"/>
<evidence type="ECO:0000256" key="5">
    <source>
        <dbReference type="ARBA" id="ARBA00022502"/>
    </source>
</evidence>
<dbReference type="CDD" id="cd16020">
    <property type="entry name" value="GPI_EPT_1"/>
    <property type="match status" value="1"/>
</dbReference>
<dbReference type="InterPro" id="IPR002591">
    <property type="entry name" value="Phosphodiest/P_Trfase"/>
</dbReference>
<dbReference type="PANTHER" id="PTHR12250:SF0">
    <property type="entry name" value="GPI ETHANOLAMINE PHOSPHATE TRANSFERASE 1"/>
    <property type="match status" value="1"/>
</dbReference>
<dbReference type="InterPro" id="IPR017850">
    <property type="entry name" value="Alkaline_phosphatase_core_sf"/>
</dbReference>
<feature type="domain" description="GPI ethanolamine phosphate transferase 1 C-terminal" evidence="15">
    <location>
        <begin position="451"/>
        <end position="928"/>
    </location>
</feature>
<feature type="transmembrane region" description="Helical" evidence="13">
    <location>
        <begin position="754"/>
        <end position="770"/>
    </location>
</feature>
<keyword evidence="5 13" id="KW-0337">GPI-anchor biosynthesis</keyword>
<evidence type="ECO:0000256" key="7">
    <source>
        <dbReference type="ARBA" id="ARBA00022692"/>
    </source>
</evidence>
<reference evidence="16 17" key="1">
    <citation type="journal article" date="2020" name="ISME J.">
        <title>Uncovering the hidden diversity of litter-decomposition mechanisms in mushroom-forming fungi.</title>
        <authorList>
            <person name="Floudas D."/>
            <person name="Bentzer J."/>
            <person name="Ahren D."/>
            <person name="Johansson T."/>
            <person name="Persson P."/>
            <person name="Tunlid A."/>
        </authorList>
    </citation>
    <scope>NUCLEOTIDE SEQUENCE [LARGE SCALE GENOMIC DNA]</scope>
    <source>
        <strain evidence="16 17">CBS 406.79</strain>
    </source>
</reference>
<feature type="transmembrane region" description="Helical" evidence="13">
    <location>
        <begin position="652"/>
        <end position="674"/>
    </location>
</feature>
<dbReference type="Pfam" id="PF04987">
    <property type="entry name" value="PigN"/>
    <property type="match status" value="1"/>
</dbReference>
<feature type="chain" id="PRO_5034231093" description="GPI ethanolamine phosphate transferase 1" evidence="14">
    <location>
        <begin position="26"/>
        <end position="975"/>
    </location>
</feature>
<evidence type="ECO:0000256" key="10">
    <source>
        <dbReference type="ARBA" id="ARBA00023136"/>
    </source>
</evidence>
<keyword evidence="14" id="KW-0732">Signal</keyword>
<keyword evidence="8 13" id="KW-0256">Endoplasmic reticulum</keyword>
<dbReference type="EC" id="2.-.-.-" evidence="13"/>
<dbReference type="Pfam" id="PF01663">
    <property type="entry name" value="Phosphodiest"/>
    <property type="match status" value="1"/>
</dbReference>
<dbReference type="Gene3D" id="3.40.720.10">
    <property type="entry name" value="Alkaline Phosphatase, subunit A"/>
    <property type="match status" value="2"/>
</dbReference>
<evidence type="ECO:0000256" key="8">
    <source>
        <dbReference type="ARBA" id="ARBA00022824"/>
    </source>
</evidence>
<keyword evidence="9 13" id="KW-1133">Transmembrane helix</keyword>
<comment type="subcellular location">
    <subcellularLocation>
        <location evidence="1 13">Endoplasmic reticulum membrane</location>
        <topology evidence="1 13">Multi-pass membrane protein</topology>
    </subcellularLocation>
</comment>
<evidence type="ECO:0000256" key="4">
    <source>
        <dbReference type="ARBA" id="ARBA00020831"/>
    </source>
</evidence>
<feature type="transmembrane region" description="Helical" evidence="13">
    <location>
        <begin position="776"/>
        <end position="792"/>
    </location>
</feature>
<dbReference type="GO" id="GO:0006506">
    <property type="term" value="P:GPI anchor biosynthetic process"/>
    <property type="evidence" value="ECO:0007669"/>
    <property type="project" value="UniProtKB-UniPathway"/>
</dbReference>
<evidence type="ECO:0000256" key="3">
    <source>
        <dbReference type="ARBA" id="ARBA00008400"/>
    </source>
</evidence>
<feature type="transmembrane region" description="Helical" evidence="13">
    <location>
        <begin position="935"/>
        <end position="955"/>
    </location>
</feature>
<evidence type="ECO:0000256" key="2">
    <source>
        <dbReference type="ARBA" id="ARBA00004687"/>
    </source>
</evidence>
<evidence type="ECO:0000259" key="15">
    <source>
        <dbReference type="Pfam" id="PF04987"/>
    </source>
</evidence>
<dbReference type="InterPro" id="IPR017852">
    <property type="entry name" value="GPI_EtnP_transferase_1_C"/>
</dbReference>
<dbReference type="GO" id="GO:0005789">
    <property type="term" value="C:endoplasmic reticulum membrane"/>
    <property type="evidence" value="ECO:0007669"/>
    <property type="project" value="UniProtKB-SubCell"/>
</dbReference>
<organism evidence="16 17">
    <name type="scientific">Collybiopsis confluens</name>
    <dbReference type="NCBI Taxonomy" id="2823264"/>
    <lineage>
        <taxon>Eukaryota</taxon>
        <taxon>Fungi</taxon>
        <taxon>Dikarya</taxon>
        <taxon>Basidiomycota</taxon>
        <taxon>Agaricomycotina</taxon>
        <taxon>Agaricomycetes</taxon>
        <taxon>Agaricomycetidae</taxon>
        <taxon>Agaricales</taxon>
        <taxon>Marasmiineae</taxon>
        <taxon>Omphalotaceae</taxon>
        <taxon>Collybiopsis</taxon>
    </lineage>
</organism>
<feature type="transmembrane region" description="Helical" evidence="13">
    <location>
        <begin position="628"/>
        <end position="646"/>
    </location>
</feature>
<keyword evidence="17" id="KW-1185">Reference proteome</keyword>
<dbReference type="OrthoDB" id="2748310at2759"/>
<evidence type="ECO:0000256" key="12">
    <source>
        <dbReference type="ARBA" id="ARBA00024850"/>
    </source>
</evidence>